<evidence type="ECO:0000313" key="2">
    <source>
        <dbReference type="EMBL" id="MFC7404284.1"/>
    </source>
</evidence>
<name>A0ABW2Q466_9MICO</name>
<proteinExistence type="predicted"/>
<evidence type="ECO:0000256" key="1">
    <source>
        <dbReference type="SAM" id="MobiDB-lite"/>
    </source>
</evidence>
<protein>
    <recommendedName>
        <fullName evidence="4">DNA primase</fullName>
    </recommendedName>
</protein>
<gene>
    <name evidence="2" type="ORF">ACFQQL_04110</name>
</gene>
<comment type="caution">
    <text evidence="2">The sequence shown here is derived from an EMBL/GenBank/DDBJ whole genome shotgun (WGS) entry which is preliminary data.</text>
</comment>
<feature type="compositionally biased region" description="Low complexity" evidence="1">
    <location>
        <begin position="160"/>
        <end position="169"/>
    </location>
</feature>
<feature type="compositionally biased region" description="Acidic residues" evidence="1">
    <location>
        <begin position="118"/>
        <end position="153"/>
    </location>
</feature>
<organism evidence="2 3">
    <name type="scientific">Georgenia alba</name>
    <dbReference type="NCBI Taxonomy" id="2233858"/>
    <lineage>
        <taxon>Bacteria</taxon>
        <taxon>Bacillati</taxon>
        <taxon>Actinomycetota</taxon>
        <taxon>Actinomycetes</taxon>
        <taxon>Micrococcales</taxon>
        <taxon>Bogoriellaceae</taxon>
        <taxon>Georgenia</taxon>
    </lineage>
</organism>
<sequence length="213" mass="21918">MDQKLKLAGLVLGGYVLGRTRKGKAALMLAAAVAGKQLRANPDQVTAVRDSVLASPGVRRLTGEATGRLADAGKAAAAAAVTRRVESLSANLRARTEQLSGQAAEDEDQEDQDRSEVGAEEPDEEQTPAEDEQAEDEPAEDEPAEDEPAEDEPAAEKTGKGSSSRSKGSSSGGRGTSSGGTQKKTSGTTKKSSSSRSGSSGTRSKQSGSRSRS</sequence>
<dbReference type="RefSeq" id="WP_382391524.1">
    <property type="nucleotide sequence ID" value="NZ_JBHTCQ010000001.1"/>
</dbReference>
<dbReference type="Proteomes" id="UP001596455">
    <property type="component" value="Unassembled WGS sequence"/>
</dbReference>
<evidence type="ECO:0000313" key="3">
    <source>
        <dbReference type="Proteomes" id="UP001596455"/>
    </source>
</evidence>
<reference evidence="3" key="1">
    <citation type="journal article" date="2019" name="Int. J. Syst. Evol. Microbiol.">
        <title>The Global Catalogue of Microorganisms (GCM) 10K type strain sequencing project: providing services to taxonomists for standard genome sequencing and annotation.</title>
        <authorList>
            <consortium name="The Broad Institute Genomics Platform"/>
            <consortium name="The Broad Institute Genome Sequencing Center for Infectious Disease"/>
            <person name="Wu L."/>
            <person name="Ma J."/>
        </authorList>
    </citation>
    <scope>NUCLEOTIDE SEQUENCE [LARGE SCALE GENOMIC DNA]</scope>
    <source>
        <strain evidence="3">JCM 1490</strain>
    </source>
</reference>
<dbReference type="EMBL" id="JBHTCQ010000001">
    <property type="protein sequence ID" value="MFC7404284.1"/>
    <property type="molecule type" value="Genomic_DNA"/>
</dbReference>
<feature type="region of interest" description="Disordered" evidence="1">
    <location>
        <begin position="96"/>
        <end position="213"/>
    </location>
</feature>
<keyword evidence="3" id="KW-1185">Reference proteome</keyword>
<evidence type="ECO:0008006" key="4">
    <source>
        <dbReference type="Google" id="ProtNLM"/>
    </source>
</evidence>
<feature type="compositionally biased region" description="Low complexity" evidence="1">
    <location>
        <begin position="179"/>
        <end position="213"/>
    </location>
</feature>
<accession>A0ABW2Q466</accession>